<dbReference type="InterPro" id="IPR018719">
    <property type="entry name" value="DUF2243_membrane"/>
</dbReference>
<feature type="transmembrane region" description="Helical" evidence="1">
    <location>
        <begin position="21"/>
        <end position="44"/>
    </location>
</feature>
<dbReference type="RefSeq" id="WP_390260741.1">
    <property type="nucleotide sequence ID" value="NZ_JBHUGH010000005.1"/>
</dbReference>
<reference evidence="3" key="1">
    <citation type="journal article" date="2019" name="Int. J. Syst. Evol. Microbiol.">
        <title>The Global Catalogue of Microorganisms (GCM) 10K type strain sequencing project: providing services to taxonomists for standard genome sequencing and annotation.</title>
        <authorList>
            <consortium name="The Broad Institute Genomics Platform"/>
            <consortium name="The Broad Institute Genome Sequencing Center for Infectious Disease"/>
            <person name="Wu L."/>
            <person name="Ma J."/>
        </authorList>
    </citation>
    <scope>NUCLEOTIDE SEQUENCE [LARGE SCALE GENOMIC DNA]</scope>
    <source>
        <strain evidence="3">CGMCC 4.7242</strain>
    </source>
</reference>
<keyword evidence="3" id="KW-1185">Reference proteome</keyword>
<keyword evidence="1" id="KW-0472">Membrane</keyword>
<keyword evidence="1" id="KW-0812">Transmembrane</keyword>
<sequence length="275" mass="29616">MTSEIHGATPPDERLSGRRRIWGALLLGVSLGGFFDGILLHQILQWHHLLSGLEGTGPLGDLRFQVMADGLFHAVHYVLAVLGMVLIFGHPRHAGAGRGRTIAGWAAIGFGGWHCFDALFSHWLLGIHRIRMDSPNPLVWDMIWFVLFGLLPLGLGLWMLRGEDGGDHQGRGRRTALSLAILAMTAAPVAALPAGDMLPKDHVLVVFRPGMDFAQIVAAVDAVEGRMIWTDVGQGVWLISVSPGQGPGTLYRHGAMLVTGTGPAVGCLDWMRPAA</sequence>
<protein>
    <submittedName>
        <fullName evidence="2">DUF2243 domain-containing protein</fullName>
    </submittedName>
</protein>
<proteinExistence type="predicted"/>
<feature type="transmembrane region" description="Helical" evidence="1">
    <location>
        <begin position="176"/>
        <end position="195"/>
    </location>
</feature>
<dbReference type="Pfam" id="PF10002">
    <property type="entry name" value="DUF2243"/>
    <property type="match status" value="1"/>
</dbReference>
<accession>A0ABW4S6N8</accession>
<evidence type="ECO:0000313" key="2">
    <source>
        <dbReference type="EMBL" id="MFD1912262.1"/>
    </source>
</evidence>
<dbReference type="EMBL" id="JBHUGH010000005">
    <property type="protein sequence ID" value="MFD1912262.1"/>
    <property type="molecule type" value="Genomic_DNA"/>
</dbReference>
<gene>
    <name evidence="2" type="ORF">ACFSGJ_08545</name>
</gene>
<evidence type="ECO:0000313" key="3">
    <source>
        <dbReference type="Proteomes" id="UP001597353"/>
    </source>
</evidence>
<keyword evidence="1" id="KW-1133">Transmembrane helix</keyword>
<name>A0ABW4S6N8_9RHOB</name>
<dbReference type="Proteomes" id="UP001597353">
    <property type="component" value="Unassembled WGS sequence"/>
</dbReference>
<feature type="transmembrane region" description="Helical" evidence="1">
    <location>
        <begin position="102"/>
        <end position="122"/>
    </location>
</feature>
<feature type="transmembrane region" description="Helical" evidence="1">
    <location>
        <begin position="142"/>
        <end position="160"/>
    </location>
</feature>
<evidence type="ECO:0000256" key="1">
    <source>
        <dbReference type="SAM" id="Phobius"/>
    </source>
</evidence>
<organism evidence="2 3">
    <name type="scientific">Halodurantibacterium flavum</name>
    <dbReference type="NCBI Taxonomy" id="1382802"/>
    <lineage>
        <taxon>Bacteria</taxon>
        <taxon>Pseudomonadati</taxon>
        <taxon>Pseudomonadota</taxon>
        <taxon>Alphaproteobacteria</taxon>
        <taxon>Rhodobacterales</taxon>
        <taxon>Paracoccaceae</taxon>
        <taxon>Halodurantibacterium</taxon>
    </lineage>
</organism>
<feature type="transmembrane region" description="Helical" evidence="1">
    <location>
        <begin position="71"/>
        <end position="90"/>
    </location>
</feature>
<comment type="caution">
    <text evidence="2">The sequence shown here is derived from an EMBL/GenBank/DDBJ whole genome shotgun (WGS) entry which is preliminary data.</text>
</comment>